<feature type="binding site" evidence="8">
    <location>
        <begin position="123"/>
        <end position="126"/>
    </location>
    <ligand>
        <name>GTP</name>
        <dbReference type="ChEBI" id="CHEBI:37565"/>
    </ligand>
</feature>
<dbReference type="InterPro" id="IPR009019">
    <property type="entry name" value="KH_sf_prok-type"/>
</dbReference>
<dbReference type="InterPro" id="IPR006073">
    <property type="entry name" value="GTP-bd"/>
</dbReference>
<evidence type="ECO:0000256" key="5">
    <source>
        <dbReference type="ARBA" id="ARBA00022884"/>
    </source>
</evidence>
<evidence type="ECO:0000256" key="9">
    <source>
        <dbReference type="PROSITE-ProRule" id="PRU01050"/>
    </source>
</evidence>
<dbReference type="GO" id="GO:0005886">
    <property type="term" value="C:plasma membrane"/>
    <property type="evidence" value="ECO:0007669"/>
    <property type="project" value="UniProtKB-SubCell"/>
</dbReference>
<evidence type="ECO:0000259" key="12">
    <source>
        <dbReference type="PROSITE" id="PS51713"/>
    </source>
</evidence>
<feature type="domain" description="Era-type G" evidence="12">
    <location>
        <begin position="6"/>
        <end position="173"/>
    </location>
</feature>
<evidence type="ECO:0000256" key="6">
    <source>
        <dbReference type="ARBA" id="ARBA00023134"/>
    </source>
</evidence>
<evidence type="ECO:0000256" key="1">
    <source>
        <dbReference type="ARBA" id="ARBA00007921"/>
    </source>
</evidence>
<feature type="region of interest" description="G2" evidence="9">
    <location>
        <begin position="40"/>
        <end position="44"/>
    </location>
</feature>
<dbReference type="EMBL" id="PKHE01000004">
    <property type="protein sequence ID" value="PKY90294.1"/>
    <property type="molecule type" value="Genomic_DNA"/>
</dbReference>
<dbReference type="SUPFAM" id="SSF52540">
    <property type="entry name" value="P-loop containing nucleoside triphosphate hydrolases"/>
    <property type="match status" value="1"/>
</dbReference>
<organism evidence="13 14">
    <name type="scientific">Falseniella ignava</name>
    <dbReference type="NCBI Taxonomy" id="137730"/>
    <lineage>
        <taxon>Bacteria</taxon>
        <taxon>Bacillati</taxon>
        <taxon>Bacillota</taxon>
        <taxon>Bacilli</taxon>
        <taxon>Lactobacillales</taxon>
        <taxon>Aerococcaceae</taxon>
        <taxon>Falseniella</taxon>
    </lineage>
</organism>
<evidence type="ECO:0000313" key="13">
    <source>
        <dbReference type="EMBL" id="PKY90294.1"/>
    </source>
</evidence>
<dbReference type="InterPro" id="IPR005662">
    <property type="entry name" value="GTPase_Era-like"/>
</dbReference>
<name>A0A2I1K3R3_9LACT</name>
<feature type="region of interest" description="G3" evidence="9">
    <location>
        <begin position="61"/>
        <end position="64"/>
    </location>
</feature>
<dbReference type="FunFam" id="3.30.300.20:FF:000003">
    <property type="entry name" value="GTPase Era"/>
    <property type="match status" value="1"/>
</dbReference>
<dbReference type="PROSITE" id="PS51713">
    <property type="entry name" value="G_ERA"/>
    <property type="match status" value="1"/>
</dbReference>
<dbReference type="PANTHER" id="PTHR42698">
    <property type="entry name" value="GTPASE ERA"/>
    <property type="match status" value="1"/>
</dbReference>
<keyword evidence="8" id="KW-1003">Cell membrane</keyword>
<protein>
    <recommendedName>
        <fullName evidence="2 8">GTPase Era</fullName>
    </recommendedName>
</protein>
<keyword evidence="7 8" id="KW-0472">Membrane</keyword>
<accession>A0A2I1K3R3</accession>
<dbReference type="PROSITE" id="PS50823">
    <property type="entry name" value="KH_TYPE_2"/>
    <property type="match status" value="1"/>
</dbReference>
<feature type="region of interest" description="G1" evidence="9">
    <location>
        <begin position="14"/>
        <end position="21"/>
    </location>
</feature>
<keyword evidence="8" id="KW-0963">Cytoplasm</keyword>
<feature type="region of interest" description="G5" evidence="9">
    <location>
        <begin position="152"/>
        <end position="154"/>
    </location>
</feature>
<sequence length="301" mass="34368">MNTNFKSGFISIIGRPNVGKSTLINRFVGQKIAIMSDKPQTTRNRIQGVLTNEEGQIIFIDTPGIHKPKHALGDFMVQTALKSTRGVDGVLVVVNATEPIGPGDRVVLDHVKLLDIPKFLVINKVDLIDQSEIFDIIKTYTDEYEFDEVFPISATEGYNTDILLDKIMSILPTGPQYYPADQVVDHPEYFIVQELIREKVLHLTREEIPHSVAVQVESMHRDVEDQSVEIQAVIIVERKSQKGIIIGSQGKMIRNIRKRAEKDIEVLLGSKAYLEIWVKVQNSWRDRRHFLNEYGYRPDEY</sequence>
<dbReference type="InterPro" id="IPR027417">
    <property type="entry name" value="P-loop_NTPase"/>
</dbReference>
<dbReference type="InterPro" id="IPR004044">
    <property type="entry name" value="KH_dom_type_2"/>
</dbReference>
<evidence type="ECO:0000256" key="7">
    <source>
        <dbReference type="ARBA" id="ARBA00023136"/>
    </source>
</evidence>
<dbReference type="NCBIfam" id="TIGR00231">
    <property type="entry name" value="small_GTP"/>
    <property type="match status" value="1"/>
</dbReference>
<comment type="subunit">
    <text evidence="8">Monomer.</text>
</comment>
<dbReference type="GO" id="GO:0005829">
    <property type="term" value="C:cytosol"/>
    <property type="evidence" value="ECO:0007669"/>
    <property type="project" value="TreeGrafter"/>
</dbReference>
<dbReference type="GO" id="GO:0005525">
    <property type="term" value="F:GTP binding"/>
    <property type="evidence" value="ECO:0007669"/>
    <property type="project" value="UniProtKB-UniRule"/>
</dbReference>
<keyword evidence="6 8" id="KW-0342">GTP-binding</keyword>
<evidence type="ECO:0000259" key="11">
    <source>
        <dbReference type="PROSITE" id="PS50823"/>
    </source>
</evidence>
<dbReference type="InterPro" id="IPR015946">
    <property type="entry name" value="KH_dom-like_a/b"/>
</dbReference>
<dbReference type="CDD" id="cd04163">
    <property type="entry name" value="Era"/>
    <property type="match status" value="1"/>
</dbReference>
<feature type="region of interest" description="G4" evidence="9">
    <location>
        <begin position="123"/>
        <end position="126"/>
    </location>
</feature>
<evidence type="ECO:0000256" key="10">
    <source>
        <dbReference type="RuleBase" id="RU003761"/>
    </source>
</evidence>
<dbReference type="Pfam" id="PF07650">
    <property type="entry name" value="KH_2"/>
    <property type="match status" value="1"/>
</dbReference>
<dbReference type="RefSeq" id="WP_101953923.1">
    <property type="nucleotide sequence ID" value="NZ_PKHE01000004.1"/>
</dbReference>
<feature type="binding site" evidence="8">
    <location>
        <begin position="14"/>
        <end position="21"/>
    </location>
    <ligand>
        <name>GTP</name>
        <dbReference type="ChEBI" id="CHEBI:37565"/>
    </ligand>
</feature>
<dbReference type="Gene3D" id="3.40.50.300">
    <property type="entry name" value="P-loop containing nucleotide triphosphate hydrolases"/>
    <property type="match status" value="1"/>
</dbReference>
<dbReference type="GO" id="GO:0043024">
    <property type="term" value="F:ribosomal small subunit binding"/>
    <property type="evidence" value="ECO:0007669"/>
    <property type="project" value="TreeGrafter"/>
</dbReference>
<dbReference type="SUPFAM" id="SSF54814">
    <property type="entry name" value="Prokaryotic type KH domain (KH-domain type II)"/>
    <property type="match status" value="1"/>
</dbReference>
<comment type="function">
    <text evidence="8">An essential GTPase that binds both GDP and GTP, with rapid nucleotide exchange. Plays a role in 16S rRNA processing and 30S ribosomal subunit biogenesis and possibly also in cell cycle regulation and energy metabolism.</text>
</comment>
<dbReference type="InterPro" id="IPR030388">
    <property type="entry name" value="G_ERA_dom"/>
</dbReference>
<evidence type="ECO:0000256" key="2">
    <source>
        <dbReference type="ARBA" id="ARBA00020484"/>
    </source>
</evidence>
<keyword evidence="8" id="KW-0699">rRNA-binding</keyword>
<dbReference type="CDD" id="cd22534">
    <property type="entry name" value="KH-II_Era"/>
    <property type="match status" value="1"/>
</dbReference>
<evidence type="ECO:0000256" key="3">
    <source>
        <dbReference type="ARBA" id="ARBA00022517"/>
    </source>
</evidence>
<comment type="similarity">
    <text evidence="1 8 9 10">Belongs to the TRAFAC class TrmE-Era-EngA-EngB-Septin-like GTPase superfamily. Era GTPase family.</text>
</comment>
<dbReference type="Gene3D" id="3.30.300.20">
    <property type="match status" value="1"/>
</dbReference>
<dbReference type="HAMAP" id="MF_00367">
    <property type="entry name" value="GTPase_Era"/>
    <property type="match status" value="1"/>
</dbReference>
<dbReference type="OrthoDB" id="9805918at2"/>
<dbReference type="AlphaFoldDB" id="A0A2I1K3R3"/>
<dbReference type="Pfam" id="PF01926">
    <property type="entry name" value="MMR_HSR1"/>
    <property type="match status" value="1"/>
</dbReference>
<comment type="caution">
    <text evidence="13">The sequence shown here is derived from an EMBL/GenBank/DDBJ whole genome shotgun (WGS) entry which is preliminary data.</text>
</comment>
<gene>
    <name evidence="8" type="primary">era</name>
    <name evidence="13" type="ORF">CYJ57_02345</name>
</gene>
<keyword evidence="3 8" id="KW-0690">Ribosome biogenesis</keyword>
<dbReference type="NCBIfam" id="TIGR00436">
    <property type="entry name" value="era"/>
    <property type="match status" value="1"/>
</dbReference>
<dbReference type="FunFam" id="3.40.50.300:FF:000094">
    <property type="entry name" value="GTPase Era"/>
    <property type="match status" value="1"/>
</dbReference>
<keyword evidence="5 8" id="KW-0694">RNA-binding</keyword>
<evidence type="ECO:0000256" key="8">
    <source>
        <dbReference type="HAMAP-Rule" id="MF_00367"/>
    </source>
</evidence>
<keyword evidence="4 8" id="KW-0547">Nucleotide-binding</keyword>
<evidence type="ECO:0000313" key="14">
    <source>
        <dbReference type="Proteomes" id="UP000234384"/>
    </source>
</evidence>
<comment type="subcellular location">
    <subcellularLocation>
        <location evidence="8">Cytoplasm</location>
    </subcellularLocation>
    <subcellularLocation>
        <location evidence="8">Cell membrane</location>
        <topology evidence="8">Peripheral membrane protein</topology>
    </subcellularLocation>
</comment>
<dbReference type="GO" id="GO:0003924">
    <property type="term" value="F:GTPase activity"/>
    <property type="evidence" value="ECO:0007669"/>
    <property type="project" value="UniProtKB-UniRule"/>
</dbReference>
<dbReference type="Proteomes" id="UP000234384">
    <property type="component" value="Unassembled WGS sequence"/>
</dbReference>
<reference evidence="13 14" key="1">
    <citation type="submission" date="2017-12" db="EMBL/GenBank/DDBJ databases">
        <title>Phylogenetic diversity of female urinary microbiome.</title>
        <authorList>
            <person name="Thomas-White K."/>
            <person name="Wolfe A.J."/>
        </authorList>
    </citation>
    <scope>NUCLEOTIDE SEQUENCE [LARGE SCALE GENOMIC DNA]</scope>
    <source>
        <strain evidence="13 14">UMB0898</strain>
    </source>
</reference>
<evidence type="ECO:0000256" key="4">
    <source>
        <dbReference type="ARBA" id="ARBA00022741"/>
    </source>
</evidence>
<feature type="domain" description="KH type-2" evidence="11">
    <location>
        <begin position="204"/>
        <end position="282"/>
    </location>
</feature>
<feature type="binding site" evidence="8">
    <location>
        <begin position="61"/>
        <end position="65"/>
    </location>
    <ligand>
        <name>GTP</name>
        <dbReference type="ChEBI" id="CHEBI:37565"/>
    </ligand>
</feature>
<dbReference type="PANTHER" id="PTHR42698:SF1">
    <property type="entry name" value="GTPASE ERA, MITOCHONDRIAL"/>
    <property type="match status" value="1"/>
</dbReference>
<dbReference type="NCBIfam" id="NF000908">
    <property type="entry name" value="PRK00089.1"/>
    <property type="match status" value="1"/>
</dbReference>
<proteinExistence type="inferred from homology"/>
<dbReference type="GO" id="GO:0070181">
    <property type="term" value="F:small ribosomal subunit rRNA binding"/>
    <property type="evidence" value="ECO:0007669"/>
    <property type="project" value="UniProtKB-UniRule"/>
</dbReference>
<dbReference type="GO" id="GO:0000028">
    <property type="term" value="P:ribosomal small subunit assembly"/>
    <property type="evidence" value="ECO:0007669"/>
    <property type="project" value="TreeGrafter"/>
</dbReference>
<dbReference type="InterPro" id="IPR005225">
    <property type="entry name" value="Small_GTP-bd"/>
</dbReference>